<feature type="binding site" evidence="1">
    <location>
        <position position="94"/>
    </location>
    <ligand>
        <name>substrate</name>
    </ligand>
</feature>
<dbReference type="GO" id="GO:0005737">
    <property type="term" value="C:cytoplasm"/>
    <property type="evidence" value="ECO:0007669"/>
    <property type="project" value="TreeGrafter"/>
</dbReference>
<organism evidence="2 3">
    <name type="scientific">Gordonia asplenii</name>
    <dbReference type="NCBI Taxonomy" id="2725283"/>
    <lineage>
        <taxon>Bacteria</taxon>
        <taxon>Bacillati</taxon>
        <taxon>Actinomycetota</taxon>
        <taxon>Actinomycetes</taxon>
        <taxon>Mycobacteriales</taxon>
        <taxon>Gordoniaceae</taxon>
        <taxon>Gordonia</taxon>
    </lineage>
</organism>
<dbReference type="InterPro" id="IPR029033">
    <property type="entry name" value="His_PPase_superfam"/>
</dbReference>
<comment type="caution">
    <text evidence="2">The sequence shown here is derived from an EMBL/GenBank/DDBJ whole genome shotgun (WGS) entry which is preliminary data.</text>
</comment>
<dbReference type="SUPFAM" id="SSF53254">
    <property type="entry name" value="Phosphoglycerate mutase-like"/>
    <property type="match status" value="1"/>
</dbReference>
<sequence length="189" mass="19963">MSSTIYLVRHAETVLNADGKLRGLADPDLNENGRRQAEALAAALADSSAGVVVSSPLRRARETAQAIATAIGVPAEVDEDLNDRDYGQWTGHPKDEVVAQWGSVDDAPGVEPVAEVMSRARPALFRLAARAETTGRPVVLVTHDAVIRPLLALIGVGDATVPTASYQVLSYVDGEMTVQARDQVPDAGD</sequence>
<dbReference type="PANTHER" id="PTHR48100">
    <property type="entry name" value="BROAD-SPECIFICITY PHOSPHATASE YOR283W-RELATED"/>
    <property type="match status" value="1"/>
</dbReference>
<dbReference type="CDD" id="cd07067">
    <property type="entry name" value="HP_PGM_like"/>
    <property type="match status" value="1"/>
</dbReference>
<dbReference type="InterPro" id="IPR013078">
    <property type="entry name" value="His_Pase_superF_clade-1"/>
</dbReference>
<name>A0A848L7L9_9ACTN</name>
<feature type="binding site" evidence="1">
    <location>
        <begin position="9"/>
        <end position="16"/>
    </location>
    <ligand>
        <name>substrate</name>
    </ligand>
</feature>
<dbReference type="AlphaFoldDB" id="A0A848L7L9"/>
<dbReference type="PANTHER" id="PTHR48100:SF62">
    <property type="entry name" value="GLUCOSYL-3-PHOSPHOGLYCERATE PHOSPHATASE"/>
    <property type="match status" value="1"/>
</dbReference>
<dbReference type="Gene3D" id="3.40.50.1240">
    <property type="entry name" value="Phosphoglycerate mutase-like"/>
    <property type="match status" value="1"/>
</dbReference>
<protein>
    <submittedName>
        <fullName evidence="2">Histidine phosphatase family protein</fullName>
    </submittedName>
</protein>
<feature type="binding site" evidence="1">
    <location>
        <position position="59"/>
    </location>
    <ligand>
        <name>substrate</name>
    </ligand>
</feature>
<evidence type="ECO:0000256" key="1">
    <source>
        <dbReference type="PIRSR" id="PIRSR613078-2"/>
    </source>
</evidence>
<dbReference type="RefSeq" id="WP_170196987.1">
    <property type="nucleotide sequence ID" value="NZ_JABBNB010000036.1"/>
</dbReference>
<dbReference type="InterPro" id="IPR050275">
    <property type="entry name" value="PGM_Phosphatase"/>
</dbReference>
<evidence type="ECO:0000313" key="2">
    <source>
        <dbReference type="EMBL" id="NMO04481.1"/>
    </source>
</evidence>
<dbReference type="Pfam" id="PF00300">
    <property type="entry name" value="His_Phos_1"/>
    <property type="match status" value="1"/>
</dbReference>
<accession>A0A848L7L9</accession>
<evidence type="ECO:0000313" key="3">
    <source>
        <dbReference type="Proteomes" id="UP000550729"/>
    </source>
</evidence>
<reference evidence="2 3" key="1">
    <citation type="submission" date="2020-04" db="EMBL/GenBank/DDBJ databases">
        <title>Gordonia sp. nov. TBRC 11910.</title>
        <authorList>
            <person name="Suriyachadkun C."/>
        </authorList>
    </citation>
    <scope>NUCLEOTIDE SEQUENCE [LARGE SCALE GENOMIC DNA]</scope>
    <source>
        <strain evidence="2 3">TBRC 11910</strain>
    </source>
</reference>
<proteinExistence type="predicted"/>
<dbReference type="SMART" id="SM00855">
    <property type="entry name" value="PGAM"/>
    <property type="match status" value="1"/>
</dbReference>
<dbReference type="GO" id="GO:0016791">
    <property type="term" value="F:phosphatase activity"/>
    <property type="evidence" value="ECO:0007669"/>
    <property type="project" value="TreeGrafter"/>
</dbReference>
<dbReference type="Proteomes" id="UP000550729">
    <property type="component" value="Unassembled WGS sequence"/>
</dbReference>
<dbReference type="EMBL" id="JABBNB010000036">
    <property type="protein sequence ID" value="NMO04481.1"/>
    <property type="molecule type" value="Genomic_DNA"/>
</dbReference>
<gene>
    <name evidence="2" type="ORF">HH308_25000</name>
</gene>
<keyword evidence="3" id="KW-1185">Reference proteome</keyword>